<protein>
    <submittedName>
        <fullName evidence="1">USC7-2p</fullName>
    </submittedName>
</protein>
<proteinExistence type="predicted"/>
<sequence length="364" mass="38135">MWQPSMARLYRFEAGDACRIPGFFSLLQAITDRLGQRALRIVTAELPDERAAQALGLHVTHLAGDVGRRVEAPQRAAVVDPGGTGGVVGIARPRQVLQHLPVLDAGFIRARSGAAGGLVQAVVGIGHAGPATPVIADAQVELGGGHATADEGLDGIVAVVQLLVAGGRIIRRIEQRRLVIGLRIPRAVEVVGHHVDVVQVRVVRGRIGDADLVDAGTHRHRQQQARTHRIELAAELGHQRGEVGVVFRLAAFDAAGHRVFPVDVDAVEYAQRGTGATGTVGHRQVALDVGVDARGDEGLAVFRARRAGEAARPGPATQRDQHLHARVLGLELLELVPVAAQRLVPGIGAAADTLGGTEGLGVVG</sequence>
<accession>Q93SI9</accession>
<name>Q93SI9_MYXXA</name>
<dbReference type="EMBL" id="AY033407">
    <property type="protein sequence ID" value="AAK49013.1"/>
    <property type="molecule type" value="Genomic_DNA"/>
</dbReference>
<evidence type="ECO:0000313" key="1">
    <source>
        <dbReference type="EMBL" id="AAK49013.1"/>
    </source>
</evidence>
<organism evidence="1">
    <name type="scientific">Myxococcus xanthus</name>
    <dbReference type="NCBI Taxonomy" id="34"/>
    <lineage>
        <taxon>Bacteria</taxon>
        <taxon>Pseudomonadati</taxon>
        <taxon>Myxococcota</taxon>
        <taxon>Myxococcia</taxon>
        <taxon>Myxococcales</taxon>
        <taxon>Cystobacterineae</taxon>
        <taxon>Myxococcaceae</taxon>
        <taxon>Myxococcus</taxon>
    </lineage>
</organism>
<dbReference type="AlphaFoldDB" id="Q93SI9"/>
<reference evidence="1" key="1">
    <citation type="journal article" date="2004" name="Appl. Environ. Microbiol.">
        <title>Cloning and expression of clt genes encoding milk-clotting proteases from Myxococcus xanthus 422.</title>
        <authorList>
            <person name="Poza M."/>
            <person name="Prieto-Alcedo M."/>
            <person name="Sieiro C."/>
            <person name="Villa T.G."/>
        </authorList>
    </citation>
    <scope>NUCLEOTIDE SEQUENCE</scope>
    <source>
        <strain evidence="1">CECT 422</strain>
    </source>
</reference>